<evidence type="ECO:0000313" key="6">
    <source>
        <dbReference type="Proteomes" id="UP000011058"/>
    </source>
</evidence>
<dbReference type="PROSITE" id="PS00584">
    <property type="entry name" value="PFKB_KINASES_2"/>
    <property type="match status" value="1"/>
</dbReference>
<dbReference type="PATRIC" id="fig|1166018.3.peg.3152"/>
<dbReference type="EMBL" id="HE796683">
    <property type="protein sequence ID" value="CCG99431.1"/>
    <property type="molecule type" value="Genomic_DNA"/>
</dbReference>
<dbReference type="AlphaFoldDB" id="I0K5M8"/>
<dbReference type="PANTHER" id="PTHR43085">
    <property type="entry name" value="HEXOKINASE FAMILY MEMBER"/>
    <property type="match status" value="1"/>
</dbReference>
<dbReference type="InterPro" id="IPR002173">
    <property type="entry name" value="Carboh/pur_kinase_PfkB_CS"/>
</dbReference>
<keyword evidence="3" id="KW-0418">Kinase</keyword>
<evidence type="ECO:0000313" key="5">
    <source>
        <dbReference type="EMBL" id="CCG99431.1"/>
    </source>
</evidence>
<dbReference type="Pfam" id="PF00294">
    <property type="entry name" value="PfkB"/>
    <property type="match status" value="1"/>
</dbReference>
<gene>
    <name evidence="5" type="ORF">FAES_1421</name>
</gene>
<dbReference type="Proteomes" id="UP000011058">
    <property type="component" value="Chromosome"/>
</dbReference>
<comment type="similarity">
    <text evidence="1">Belongs to the carbohydrate kinase PfkB family.</text>
</comment>
<evidence type="ECO:0000259" key="4">
    <source>
        <dbReference type="Pfam" id="PF00294"/>
    </source>
</evidence>
<sequence length="312" mass="33535">MTQLPTFVCFGEVLWDVLPTGKQAGGAPMNVALHLRNLGQQAQLISRVGTDDLGRELLDFLHDHGLSTPYVQIGQSHLTGVAKANVSDANEVTYKIVQPVAWDYIQPDDAQTELVRQSEVFIYGSLAARSPQTGETLLGLLDVAAQSGTQTVFDVNLRAPHYDRPTIEALLSRANLVKLNEHELIELTDWHGYEPDLKLAMQQLYNHYQLDTLCVTLGPDGAALLDHAGYVRQGGFPVQVADTIGSGDSFLAALLASLRAGRPTRQALELACATGAYVATQHGATPSFSEDTIQAFLAAARPLAGSLAPAIP</sequence>
<dbReference type="STRING" id="1166018.FAES_1421"/>
<evidence type="ECO:0000256" key="2">
    <source>
        <dbReference type="ARBA" id="ARBA00022679"/>
    </source>
</evidence>
<dbReference type="OrthoDB" id="9813569at2"/>
<dbReference type="RefSeq" id="WP_015330530.1">
    <property type="nucleotide sequence ID" value="NC_020054.1"/>
</dbReference>
<dbReference type="PROSITE" id="PS00583">
    <property type="entry name" value="PFKB_KINASES_1"/>
    <property type="match status" value="1"/>
</dbReference>
<name>I0K5M8_9BACT</name>
<dbReference type="PANTHER" id="PTHR43085:SF57">
    <property type="entry name" value="CARBOHYDRATE KINASE PFKB DOMAIN-CONTAINING PROTEIN"/>
    <property type="match status" value="1"/>
</dbReference>
<dbReference type="eggNOG" id="COG0524">
    <property type="taxonomic scope" value="Bacteria"/>
</dbReference>
<accession>I0K5M8</accession>
<dbReference type="SUPFAM" id="SSF53613">
    <property type="entry name" value="Ribokinase-like"/>
    <property type="match status" value="1"/>
</dbReference>
<evidence type="ECO:0000256" key="1">
    <source>
        <dbReference type="ARBA" id="ARBA00010688"/>
    </source>
</evidence>
<proteinExistence type="inferred from homology"/>
<dbReference type="GO" id="GO:0016301">
    <property type="term" value="F:kinase activity"/>
    <property type="evidence" value="ECO:0007669"/>
    <property type="project" value="UniProtKB-KW"/>
</dbReference>
<dbReference type="InterPro" id="IPR029056">
    <property type="entry name" value="Ribokinase-like"/>
</dbReference>
<keyword evidence="2" id="KW-0808">Transferase</keyword>
<keyword evidence="6" id="KW-1185">Reference proteome</keyword>
<evidence type="ECO:0000256" key="3">
    <source>
        <dbReference type="ARBA" id="ARBA00022777"/>
    </source>
</evidence>
<dbReference type="CDD" id="cd01167">
    <property type="entry name" value="bac_FRK"/>
    <property type="match status" value="1"/>
</dbReference>
<dbReference type="InterPro" id="IPR050306">
    <property type="entry name" value="PfkB_Carbo_kinase"/>
</dbReference>
<reference evidence="5 6" key="1">
    <citation type="journal article" date="2012" name="J. Bacteriol.">
        <title>Genome Sequence of Fibrella aestuarina BUZ 2T, a Filamentous Marine Bacterium.</title>
        <authorList>
            <person name="Filippini M."/>
            <person name="Qi W."/>
            <person name="Blom J."/>
            <person name="Goesmann A."/>
            <person name="Smits T.H."/>
            <person name="Bagheri H.C."/>
        </authorList>
    </citation>
    <scope>NUCLEOTIDE SEQUENCE [LARGE SCALE GENOMIC DNA]</scope>
    <source>
        <strain evidence="6">BUZ 2T</strain>
    </source>
</reference>
<feature type="domain" description="Carbohydrate kinase PfkB" evidence="4">
    <location>
        <begin position="20"/>
        <end position="287"/>
    </location>
</feature>
<organism evidence="5 6">
    <name type="scientific">Fibrella aestuarina BUZ 2</name>
    <dbReference type="NCBI Taxonomy" id="1166018"/>
    <lineage>
        <taxon>Bacteria</taxon>
        <taxon>Pseudomonadati</taxon>
        <taxon>Bacteroidota</taxon>
        <taxon>Cytophagia</taxon>
        <taxon>Cytophagales</taxon>
        <taxon>Spirosomataceae</taxon>
        <taxon>Fibrella</taxon>
    </lineage>
</organism>
<dbReference type="HOGENOM" id="CLU_027634_6_3_10"/>
<dbReference type="Gene3D" id="3.40.1190.20">
    <property type="match status" value="1"/>
</dbReference>
<dbReference type="InterPro" id="IPR011611">
    <property type="entry name" value="PfkB_dom"/>
</dbReference>
<protein>
    <submittedName>
        <fullName evidence="5">PfkB domain protein</fullName>
    </submittedName>
</protein>
<dbReference type="KEGG" id="fae:FAES_1421"/>